<feature type="transmembrane region" description="Helical" evidence="10">
    <location>
        <begin position="103"/>
        <end position="128"/>
    </location>
</feature>
<keyword evidence="3 10" id="KW-0812">Transmembrane</keyword>
<dbReference type="GO" id="GO:0140114">
    <property type="term" value="P:cellular detoxification of fluoride"/>
    <property type="evidence" value="ECO:0007669"/>
    <property type="project" value="UniProtKB-UniRule"/>
</dbReference>
<gene>
    <name evidence="10" type="primary">fluC</name>
    <name evidence="10" type="synonym">crcB</name>
    <name evidence="11" type="ORF">N866_15620</name>
</gene>
<evidence type="ECO:0000256" key="10">
    <source>
        <dbReference type="HAMAP-Rule" id="MF_00454"/>
    </source>
</evidence>
<keyword evidence="10" id="KW-0406">Ion transport</keyword>
<name>A0A021VKU3_9CELL</name>
<dbReference type="Proteomes" id="UP000019753">
    <property type="component" value="Unassembled WGS sequence"/>
</dbReference>
<accession>A0A021VKU3</accession>
<feature type="binding site" evidence="10">
    <location>
        <position position="78"/>
    </location>
    <ligand>
        <name>Na(+)</name>
        <dbReference type="ChEBI" id="CHEBI:29101"/>
        <note>structural</note>
    </ligand>
</feature>
<comment type="catalytic activity">
    <reaction evidence="8">
        <text>fluoride(in) = fluoride(out)</text>
        <dbReference type="Rhea" id="RHEA:76159"/>
        <dbReference type="ChEBI" id="CHEBI:17051"/>
    </reaction>
    <physiologicalReaction direction="left-to-right" evidence="8">
        <dbReference type="Rhea" id="RHEA:76160"/>
    </physiologicalReaction>
</comment>
<keyword evidence="10" id="KW-0915">Sodium</keyword>
<feature type="transmembrane region" description="Helical" evidence="10">
    <location>
        <begin position="37"/>
        <end position="56"/>
    </location>
</feature>
<comment type="caution">
    <text evidence="11">The sequence shown here is derived from an EMBL/GenBank/DDBJ whole genome shotgun (WGS) entry which is preliminary data.</text>
</comment>
<comment type="activity regulation">
    <text evidence="10">Na(+) is not transported, but it plays an essential structural role and its presence is essential for fluoride channel function.</text>
</comment>
<sequence length="129" mass="12725">MILDVLVPVLVALAGGLGAAARLVVDGMVRTRWPRTFPVATLVVNVTGSAVLGLLLGGHLAGVVPTPVLLVAGVGFCGGYTTFSTAMVETVRLAQDGDAARAVGNVLASFALCLAVAAAATALAAAAWG</sequence>
<keyword evidence="6 10" id="KW-0407">Ion channel</keyword>
<evidence type="ECO:0000256" key="4">
    <source>
        <dbReference type="ARBA" id="ARBA00022989"/>
    </source>
</evidence>
<comment type="function">
    <text evidence="9 10">Fluoride-specific ion channel. Important for reducing fluoride concentration in the cell, thus reducing its toxicity.</text>
</comment>
<feature type="transmembrane region" description="Helical" evidence="10">
    <location>
        <begin position="6"/>
        <end position="25"/>
    </location>
</feature>
<evidence type="ECO:0000256" key="5">
    <source>
        <dbReference type="ARBA" id="ARBA00023136"/>
    </source>
</evidence>
<keyword evidence="10" id="KW-0813">Transport</keyword>
<keyword evidence="2 10" id="KW-1003">Cell membrane</keyword>
<feature type="transmembrane region" description="Helical" evidence="10">
    <location>
        <begin position="68"/>
        <end position="91"/>
    </location>
</feature>
<dbReference type="HAMAP" id="MF_00454">
    <property type="entry name" value="FluC"/>
    <property type="match status" value="1"/>
</dbReference>
<evidence type="ECO:0000256" key="7">
    <source>
        <dbReference type="ARBA" id="ARBA00035120"/>
    </source>
</evidence>
<evidence type="ECO:0000256" key="8">
    <source>
        <dbReference type="ARBA" id="ARBA00035585"/>
    </source>
</evidence>
<evidence type="ECO:0000313" key="11">
    <source>
        <dbReference type="EMBL" id="EYR61834.1"/>
    </source>
</evidence>
<protein>
    <recommendedName>
        <fullName evidence="10">Fluoride-specific ion channel FluC</fullName>
    </recommendedName>
</protein>
<evidence type="ECO:0000256" key="2">
    <source>
        <dbReference type="ARBA" id="ARBA00022475"/>
    </source>
</evidence>
<evidence type="ECO:0000256" key="1">
    <source>
        <dbReference type="ARBA" id="ARBA00004651"/>
    </source>
</evidence>
<evidence type="ECO:0000256" key="9">
    <source>
        <dbReference type="ARBA" id="ARBA00049940"/>
    </source>
</evidence>
<dbReference type="RefSeq" id="WP_216699497.1">
    <property type="nucleotide sequence ID" value="NZ_AXCW01000478.1"/>
</dbReference>
<dbReference type="GO" id="GO:0062054">
    <property type="term" value="F:fluoride channel activity"/>
    <property type="evidence" value="ECO:0007669"/>
    <property type="project" value="UniProtKB-UniRule"/>
</dbReference>
<keyword evidence="4 10" id="KW-1133">Transmembrane helix</keyword>
<keyword evidence="12" id="KW-1185">Reference proteome</keyword>
<dbReference type="Pfam" id="PF02537">
    <property type="entry name" value="CRCB"/>
    <property type="match status" value="1"/>
</dbReference>
<comment type="similarity">
    <text evidence="7 10">Belongs to the fluoride channel Fluc/FEX (TC 1.A.43) family.</text>
</comment>
<keyword evidence="5 10" id="KW-0472">Membrane</keyword>
<dbReference type="AlphaFoldDB" id="A0A021VKU3"/>
<dbReference type="GO" id="GO:0005886">
    <property type="term" value="C:plasma membrane"/>
    <property type="evidence" value="ECO:0007669"/>
    <property type="project" value="UniProtKB-SubCell"/>
</dbReference>
<evidence type="ECO:0000256" key="6">
    <source>
        <dbReference type="ARBA" id="ARBA00023303"/>
    </source>
</evidence>
<evidence type="ECO:0000256" key="3">
    <source>
        <dbReference type="ARBA" id="ARBA00022692"/>
    </source>
</evidence>
<dbReference type="PANTHER" id="PTHR28259:SF1">
    <property type="entry name" value="FLUORIDE EXPORT PROTEIN 1-RELATED"/>
    <property type="match status" value="1"/>
</dbReference>
<comment type="subcellular location">
    <subcellularLocation>
        <location evidence="1 10">Cell membrane</location>
        <topology evidence="1 10">Multi-pass membrane protein</topology>
    </subcellularLocation>
</comment>
<dbReference type="InterPro" id="IPR003691">
    <property type="entry name" value="FluC"/>
</dbReference>
<reference evidence="11 12" key="1">
    <citation type="submission" date="2014-01" db="EMBL/GenBank/DDBJ databases">
        <title>Actinotalea ferrariae CF5-4.</title>
        <authorList>
            <person name="Chen F."/>
            <person name="Li Y."/>
            <person name="Wang G."/>
        </authorList>
    </citation>
    <scope>NUCLEOTIDE SEQUENCE [LARGE SCALE GENOMIC DNA]</scope>
    <source>
        <strain evidence="11 12">CF5-4</strain>
    </source>
</reference>
<feature type="binding site" evidence="10">
    <location>
        <position position="81"/>
    </location>
    <ligand>
        <name>Na(+)</name>
        <dbReference type="ChEBI" id="CHEBI:29101"/>
        <note>structural</note>
    </ligand>
</feature>
<keyword evidence="10" id="KW-0479">Metal-binding</keyword>
<proteinExistence type="inferred from homology"/>
<dbReference type="PANTHER" id="PTHR28259">
    <property type="entry name" value="FLUORIDE EXPORT PROTEIN 1-RELATED"/>
    <property type="match status" value="1"/>
</dbReference>
<evidence type="ECO:0000313" key="12">
    <source>
        <dbReference type="Proteomes" id="UP000019753"/>
    </source>
</evidence>
<dbReference type="GO" id="GO:0046872">
    <property type="term" value="F:metal ion binding"/>
    <property type="evidence" value="ECO:0007669"/>
    <property type="project" value="UniProtKB-KW"/>
</dbReference>
<dbReference type="EMBL" id="AXCW01000478">
    <property type="protein sequence ID" value="EYR61834.1"/>
    <property type="molecule type" value="Genomic_DNA"/>
</dbReference>
<organism evidence="11 12">
    <name type="scientific">Actinotalea ferrariae CF5-4</name>
    <dbReference type="NCBI Taxonomy" id="948458"/>
    <lineage>
        <taxon>Bacteria</taxon>
        <taxon>Bacillati</taxon>
        <taxon>Actinomycetota</taxon>
        <taxon>Actinomycetes</taxon>
        <taxon>Micrococcales</taxon>
        <taxon>Cellulomonadaceae</taxon>
        <taxon>Actinotalea</taxon>
    </lineage>
</organism>